<organism evidence="1 2">
    <name type="scientific">Rubricoccus marinus</name>
    <dbReference type="NCBI Taxonomy" id="716817"/>
    <lineage>
        <taxon>Bacteria</taxon>
        <taxon>Pseudomonadati</taxon>
        <taxon>Rhodothermota</taxon>
        <taxon>Rhodothermia</taxon>
        <taxon>Rhodothermales</taxon>
        <taxon>Rubricoccaceae</taxon>
        <taxon>Rubricoccus</taxon>
    </lineage>
</organism>
<comment type="caution">
    <text evidence="1">The sequence shown here is derived from an EMBL/GenBank/DDBJ whole genome shotgun (WGS) entry which is preliminary data.</text>
</comment>
<gene>
    <name evidence="1" type="ORF">BSZ36_03960</name>
</gene>
<name>A0A259U3Z8_9BACT</name>
<keyword evidence="2" id="KW-1185">Reference proteome</keyword>
<dbReference type="EMBL" id="MQWB01000001">
    <property type="protein sequence ID" value="OZC04577.1"/>
    <property type="molecule type" value="Genomic_DNA"/>
</dbReference>
<dbReference type="Proteomes" id="UP000216446">
    <property type="component" value="Unassembled WGS sequence"/>
</dbReference>
<evidence type="ECO:0008006" key="3">
    <source>
        <dbReference type="Google" id="ProtNLM"/>
    </source>
</evidence>
<evidence type="ECO:0000313" key="2">
    <source>
        <dbReference type="Proteomes" id="UP000216446"/>
    </source>
</evidence>
<dbReference type="InterPro" id="IPR029055">
    <property type="entry name" value="Ntn_hydrolases_N"/>
</dbReference>
<dbReference type="Gene3D" id="3.60.20.10">
    <property type="entry name" value="Glutamine Phosphoribosylpyrophosphate, subunit 1, domain 1"/>
    <property type="match status" value="1"/>
</dbReference>
<dbReference type="InParanoid" id="A0A259U3Z8"/>
<dbReference type="OrthoDB" id="9150015at2"/>
<proteinExistence type="predicted"/>
<sequence>MSTLTAVRKGNVVAIASEALTTFEDTRLPFDNDAAPEKIFAVETTQGTAYVGVVGYTAHFLVLKQALEDFSSSDEGLDLSSREAVFETFRQLHPILKESYFLLPESGQEGDPYESSQASVLIASPGGIFGVYDMREVHGYKRYWAMGSGYPYALGAMWARYDDLEPGPLATLGAEAGIAFDRSSDGPVMVYEVALAPGE</sequence>
<accession>A0A259U3Z8</accession>
<dbReference type="AlphaFoldDB" id="A0A259U3Z8"/>
<evidence type="ECO:0000313" key="1">
    <source>
        <dbReference type="EMBL" id="OZC04577.1"/>
    </source>
</evidence>
<reference evidence="1 2" key="1">
    <citation type="submission" date="2016-11" db="EMBL/GenBank/DDBJ databases">
        <title>Study of marine rhodopsin-containing bacteria.</title>
        <authorList>
            <person name="Yoshizawa S."/>
            <person name="Kumagai Y."/>
            <person name="Kogure K."/>
        </authorList>
    </citation>
    <scope>NUCLEOTIDE SEQUENCE [LARGE SCALE GENOMIC DNA]</scope>
    <source>
        <strain evidence="1 2">SG-29</strain>
    </source>
</reference>
<dbReference type="SUPFAM" id="SSF56235">
    <property type="entry name" value="N-terminal nucleophile aminohydrolases (Ntn hydrolases)"/>
    <property type="match status" value="1"/>
</dbReference>
<protein>
    <recommendedName>
        <fullName evidence="3">MFS transporter</fullName>
    </recommendedName>
</protein>